<reference evidence="1 2" key="1">
    <citation type="submission" date="2021-01" db="EMBL/GenBank/DDBJ databases">
        <title>FDA dAtabase for Regulatory Grade micrObial Sequences (FDA-ARGOS): Supporting development and validation of Infectious Disease Dx tests.</title>
        <authorList>
            <person name="Sproer C."/>
            <person name="Gronow S."/>
            <person name="Severitt S."/>
            <person name="Schroder I."/>
            <person name="Tallon L."/>
            <person name="Sadzewicz L."/>
            <person name="Zhao X."/>
            <person name="Boylan J."/>
            <person name="Ott S."/>
            <person name="Bowen H."/>
            <person name="Vavikolanu K."/>
            <person name="Mehta A."/>
            <person name="Aluvathingal J."/>
            <person name="Nadendla S."/>
            <person name="Lowell S."/>
            <person name="Myers T."/>
            <person name="Yan Y."/>
            <person name="Sichtig H."/>
        </authorList>
    </citation>
    <scope>NUCLEOTIDE SEQUENCE [LARGE SCALE GENOMIC DNA]</scope>
    <source>
        <strain evidence="1 2">FDAARGOS_1131</strain>
    </source>
</reference>
<protein>
    <submittedName>
        <fullName evidence="1">Uncharacterized protein</fullName>
    </submittedName>
</protein>
<accession>A0A9Q7E9N5</accession>
<sequence length="240" mass="28000">MLFTACVKEKKTNIDYETKYTYIEKRFPLLLNNLNKTEIDSFINVMKFNEQGILSSLDIDLLKKGSKKEFKNYIVNFTKDLGSNVDYIAIINEVGEEEALINNYFTNTSNEEIPLSEIESWDGLFVITSLRCGHCLEFFKTLNNLSSSDVKLVALFPQSSIILENYKKGTAYSNFGFLNKNWNIFFNSEDIVKQLLPEYSDKTDGFPYVFYRKHGKTIKLKMDMNFFTEENLKLLLKKYN</sequence>
<dbReference type="Proteomes" id="UP000596202">
    <property type="component" value="Chromosome"/>
</dbReference>
<evidence type="ECO:0000313" key="1">
    <source>
        <dbReference type="EMBL" id="QQU02071.1"/>
    </source>
</evidence>
<organism evidence="1 2">
    <name type="scientific">Myroides odoratus</name>
    <name type="common">Flavobacterium odoratum</name>
    <dbReference type="NCBI Taxonomy" id="256"/>
    <lineage>
        <taxon>Bacteria</taxon>
        <taxon>Pseudomonadati</taxon>
        <taxon>Bacteroidota</taxon>
        <taxon>Flavobacteriia</taxon>
        <taxon>Flavobacteriales</taxon>
        <taxon>Flavobacteriaceae</taxon>
        <taxon>Myroides</taxon>
    </lineage>
</organism>
<evidence type="ECO:0000313" key="2">
    <source>
        <dbReference type="Proteomes" id="UP000596202"/>
    </source>
</evidence>
<name>A0A9Q7E9N5_MYROD</name>
<proteinExistence type="predicted"/>
<dbReference type="AlphaFoldDB" id="A0A9Q7E9N5"/>
<dbReference type="EMBL" id="CP068108">
    <property type="protein sequence ID" value="QQU02071.1"/>
    <property type="molecule type" value="Genomic_DNA"/>
</dbReference>
<gene>
    <name evidence="1" type="ORF">I6I88_18315</name>
</gene>
<dbReference type="OrthoDB" id="1451005at2"/>